<keyword evidence="3" id="KW-1185">Reference proteome</keyword>
<comment type="caution">
    <text evidence="2">The sequence shown here is derived from an EMBL/GenBank/DDBJ whole genome shotgun (WGS) entry which is preliminary data.</text>
</comment>
<keyword evidence="1" id="KW-1133">Transmembrane helix</keyword>
<keyword evidence="1" id="KW-0812">Transmembrane</keyword>
<dbReference type="SUPFAM" id="SSF81343">
    <property type="entry name" value="Fumarate reductase respiratory complex transmembrane subunits"/>
    <property type="match status" value="1"/>
</dbReference>
<evidence type="ECO:0000256" key="1">
    <source>
        <dbReference type="SAM" id="Phobius"/>
    </source>
</evidence>
<gene>
    <name evidence="2" type="ORF">DENIS_2492</name>
</gene>
<feature type="transmembrane region" description="Helical" evidence="1">
    <location>
        <begin position="59"/>
        <end position="83"/>
    </location>
</feature>
<reference evidence="3" key="1">
    <citation type="submission" date="2017-11" db="EMBL/GenBank/DDBJ databases">
        <authorList>
            <person name="Watanabe M."/>
            <person name="Kojima H."/>
        </authorList>
    </citation>
    <scope>NUCLEOTIDE SEQUENCE [LARGE SCALE GENOMIC DNA]</scope>
    <source>
        <strain evidence="3">Tokyo 01</strain>
    </source>
</reference>
<organism evidence="2 3">
    <name type="scientific">Desulfonema ishimotonii</name>
    <dbReference type="NCBI Taxonomy" id="45657"/>
    <lineage>
        <taxon>Bacteria</taxon>
        <taxon>Pseudomonadati</taxon>
        <taxon>Thermodesulfobacteriota</taxon>
        <taxon>Desulfobacteria</taxon>
        <taxon>Desulfobacterales</taxon>
        <taxon>Desulfococcaceae</taxon>
        <taxon>Desulfonema</taxon>
    </lineage>
</organism>
<dbReference type="AlphaFoldDB" id="A0A401FX29"/>
<keyword evidence="1" id="KW-0472">Membrane</keyword>
<feature type="transmembrane region" description="Helical" evidence="1">
    <location>
        <begin position="185"/>
        <end position="209"/>
    </location>
</feature>
<dbReference type="Proteomes" id="UP000288096">
    <property type="component" value="Unassembled WGS sequence"/>
</dbReference>
<dbReference type="CDD" id="cd03498">
    <property type="entry name" value="SQR_TypeB_2_TM"/>
    <property type="match status" value="1"/>
</dbReference>
<reference evidence="3" key="2">
    <citation type="submission" date="2019-01" db="EMBL/GenBank/DDBJ databases">
        <title>Genome sequence of Desulfonema ishimotonii strain Tokyo 01.</title>
        <authorList>
            <person name="Fukui M."/>
        </authorList>
    </citation>
    <scope>NUCLEOTIDE SEQUENCE [LARGE SCALE GENOMIC DNA]</scope>
    <source>
        <strain evidence="3">Tokyo 01</strain>
    </source>
</reference>
<protein>
    <submittedName>
        <fullName evidence="2">Succinate dehydrogenase</fullName>
    </submittedName>
</protein>
<sequence>MNWLMNTLGTSVGKKVMMAITGLGFIGFLAGHLAGNLTIYGGKDSFNSYADHLHSLGPLITLAELGLLTLALIHVGTGLLLFFQNWKARPVRYAVNNRGGGRTIGSGTMPYTGILMLAFVVFHLLNFHFVDKTHTTIFEIVSVAFSNPVYVTLYVAAMIVVAVHVSHGFWSAFQSLGANHPKYMPIFQIAGIAFSIVVGLGFGFIPIYISILA</sequence>
<dbReference type="InterPro" id="IPR034804">
    <property type="entry name" value="SQR/QFR_C/D"/>
</dbReference>
<accession>A0A401FX29</accession>
<evidence type="ECO:0000313" key="2">
    <source>
        <dbReference type="EMBL" id="GBC61530.1"/>
    </source>
</evidence>
<proteinExistence type="predicted"/>
<feature type="transmembrane region" description="Helical" evidence="1">
    <location>
        <begin position="104"/>
        <end position="129"/>
    </location>
</feature>
<evidence type="ECO:0000313" key="3">
    <source>
        <dbReference type="Proteomes" id="UP000288096"/>
    </source>
</evidence>
<dbReference type="Gene3D" id="1.20.1300.10">
    <property type="entry name" value="Fumarate reductase/succinate dehydrogenase, transmembrane subunit"/>
    <property type="match status" value="1"/>
</dbReference>
<dbReference type="NCBIfam" id="TIGR02046">
    <property type="entry name" value="sdhC_b558_fam"/>
    <property type="match status" value="1"/>
</dbReference>
<dbReference type="EMBL" id="BEXT01000001">
    <property type="protein sequence ID" value="GBC61530.1"/>
    <property type="molecule type" value="Genomic_DNA"/>
</dbReference>
<name>A0A401FX29_9BACT</name>
<dbReference type="GO" id="GO:0016020">
    <property type="term" value="C:membrane"/>
    <property type="evidence" value="ECO:0007669"/>
    <property type="project" value="InterPro"/>
</dbReference>
<dbReference type="InterPro" id="IPR011138">
    <property type="entry name" value="Cytochrome_b-558"/>
</dbReference>
<feature type="transmembrane region" description="Helical" evidence="1">
    <location>
        <begin position="149"/>
        <end position="173"/>
    </location>
</feature>
<dbReference type="OrthoDB" id="9802842at2"/>